<dbReference type="InterPro" id="IPR051202">
    <property type="entry name" value="Peptidase_C40"/>
</dbReference>
<dbReference type="AlphaFoldDB" id="A0A0D8HIK1"/>
<comment type="caution">
    <text evidence="9">The sequence shown here is derived from an EMBL/GenBank/DDBJ whole genome shotgun (WGS) entry which is preliminary data.</text>
</comment>
<dbReference type="OrthoDB" id="5177647at2"/>
<dbReference type="PROSITE" id="PS51935">
    <property type="entry name" value="NLPC_P60"/>
    <property type="match status" value="1"/>
</dbReference>
<protein>
    <submittedName>
        <fullName evidence="9">Putative endopeptidase p60</fullName>
        <ecNumber evidence="9">3.4.-.-</ecNumber>
    </submittedName>
</protein>
<evidence type="ECO:0000256" key="2">
    <source>
        <dbReference type="ARBA" id="ARBA00022670"/>
    </source>
</evidence>
<dbReference type="Proteomes" id="UP000032360">
    <property type="component" value="Unassembled WGS sequence"/>
</dbReference>
<dbReference type="EC" id="3.4.-.-" evidence="9"/>
<feature type="region of interest" description="Disordered" evidence="6">
    <location>
        <begin position="274"/>
        <end position="296"/>
    </location>
</feature>
<feature type="coiled-coil region" evidence="5">
    <location>
        <begin position="69"/>
        <end position="124"/>
    </location>
</feature>
<keyword evidence="7" id="KW-0472">Membrane</keyword>
<dbReference type="GO" id="GO:0008234">
    <property type="term" value="F:cysteine-type peptidase activity"/>
    <property type="evidence" value="ECO:0007669"/>
    <property type="project" value="UniProtKB-KW"/>
</dbReference>
<keyword evidence="5" id="KW-0175">Coiled coil</keyword>
<keyword evidence="10" id="KW-1185">Reference proteome</keyword>
<evidence type="ECO:0000313" key="10">
    <source>
        <dbReference type="Proteomes" id="UP000032360"/>
    </source>
</evidence>
<keyword evidence="3 9" id="KW-0378">Hydrolase</keyword>
<keyword evidence="7" id="KW-1133">Transmembrane helix</keyword>
<evidence type="ECO:0000256" key="1">
    <source>
        <dbReference type="ARBA" id="ARBA00007074"/>
    </source>
</evidence>
<feature type="transmembrane region" description="Helical" evidence="7">
    <location>
        <begin position="29"/>
        <end position="47"/>
    </location>
</feature>
<comment type="similarity">
    <text evidence="1">Belongs to the peptidase C40 family.</text>
</comment>
<dbReference type="InterPro" id="IPR038765">
    <property type="entry name" value="Papain-like_cys_pep_sf"/>
</dbReference>
<keyword evidence="7" id="KW-0812">Transmembrane</keyword>
<evidence type="ECO:0000313" key="9">
    <source>
        <dbReference type="EMBL" id="KJF17689.1"/>
    </source>
</evidence>
<dbReference type="EMBL" id="JXYS01000031">
    <property type="protein sequence ID" value="KJF17689.1"/>
    <property type="molecule type" value="Genomic_DNA"/>
</dbReference>
<keyword evidence="4" id="KW-0788">Thiol protease</keyword>
<keyword evidence="2" id="KW-0645">Protease</keyword>
<dbReference type="RefSeq" id="WP_152625913.1">
    <property type="nucleotide sequence ID" value="NZ_JXYS01000031.1"/>
</dbReference>
<dbReference type="Gene3D" id="6.10.250.3150">
    <property type="match status" value="1"/>
</dbReference>
<reference evidence="9 10" key="1">
    <citation type="submission" date="2015-01" db="EMBL/GenBank/DDBJ databases">
        <title>Draft genome of the acidophilic iron oxidizer Acidithrix ferrooxidans strain Py-F3.</title>
        <authorList>
            <person name="Poehlein A."/>
            <person name="Eisen S."/>
            <person name="Schloemann M."/>
            <person name="Johnson B.D."/>
            <person name="Daniel R."/>
            <person name="Muehling M."/>
        </authorList>
    </citation>
    <scope>NUCLEOTIDE SEQUENCE [LARGE SCALE GENOMIC DNA]</scope>
    <source>
        <strain evidence="9 10">Py-F3</strain>
    </source>
</reference>
<feature type="compositionally biased region" description="Polar residues" evidence="6">
    <location>
        <begin position="276"/>
        <end position="295"/>
    </location>
</feature>
<evidence type="ECO:0000256" key="6">
    <source>
        <dbReference type="SAM" id="MobiDB-lite"/>
    </source>
</evidence>
<sequence>MTNLPNNDTDLDAEFKVTEVRSKKFSRKALTGISALVLGLTPIATFATSASADQLSSAKAQASAIASKIATLNAQVSAYSEAYDQAQLKLQTLNQQISISKASIASTEAKIAELRKKLAAEAVNFYTQGGSVVSFADVLNGSSTDVTLRDVFAGTVANSQQTLIAQFNLANANLNIEKAKLASEKALATAALNSAASSKAAAQSAMNTAQSQLLTVNSNIASLVLQAQKQQQLAQEAAALQAQKRAQALALAQHLQLQQQQLQQQQLQQQQLQQQRSATTTSRANAQQSNPNGQSAYVAIPPGAGAGTAVSVAMAQIGKSYVFGGAGPNYFDCSGFVMYAWAHAGVYLPHSAAAQYDSIQHVSLNSLQPGDLVFYFTPIDHVAMYIGNGEVVVADNPSYPIMVRSLYWDGSPVGAGRP</sequence>
<dbReference type="Gene3D" id="3.90.1720.10">
    <property type="entry name" value="endopeptidase domain like (from Nostoc punctiforme)"/>
    <property type="match status" value="1"/>
</dbReference>
<dbReference type="SUPFAM" id="SSF54001">
    <property type="entry name" value="Cysteine proteinases"/>
    <property type="match status" value="1"/>
</dbReference>
<dbReference type="STRING" id="1280514.AXFE_13970"/>
<dbReference type="InterPro" id="IPR000064">
    <property type="entry name" value="NLP_P60_dom"/>
</dbReference>
<name>A0A0D8HIK1_9ACTN</name>
<evidence type="ECO:0000256" key="5">
    <source>
        <dbReference type="SAM" id="Coils"/>
    </source>
</evidence>
<gene>
    <name evidence="9" type="primary">iap</name>
    <name evidence="9" type="ORF">AXFE_13970</name>
</gene>
<evidence type="ECO:0000256" key="4">
    <source>
        <dbReference type="ARBA" id="ARBA00022807"/>
    </source>
</evidence>
<accession>A0A0D8HIK1</accession>
<feature type="domain" description="NlpC/P60" evidence="8">
    <location>
        <begin position="303"/>
        <end position="418"/>
    </location>
</feature>
<evidence type="ECO:0000256" key="7">
    <source>
        <dbReference type="SAM" id="Phobius"/>
    </source>
</evidence>
<dbReference type="PANTHER" id="PTHR47053">
    <property type="entry name" value="MUREIN DD-ENDOPEPTIDASE MEPH-RELATED"/>
    <property type="match status" value="1"/>
</dbReference>
<dbReference type="PANTHER" id="PTHR47053:SF1">
    <property type="entry name" value="MUREIN DD-ENDOPEPTIDASE MEPH-RELATED"/>
    <property type="match status" value="1"/>
</dbReference>
<dbReference type="Pfam" id="PF00877">
    <property type="entry name" value="NLPC_P60"/>
    <property type="match status" value="1"/>
</dbReference>
<dbReference type="GO" id="GO:0006508">
    <property type="term" value="P:proteolysis"/>
    <property type="evidence" value="ECO:0007669"/>
    <property type="project" value="UniProtKB-KW"/>
</dbReference>
<proteinExistence type="inferred from homology"/>
<evidence type="ECO:0000256" key="3">
    <source>
        <dbReference type="ARBA" id="ARBA00022801"/>
    </source>
</evidence>
<organism evidence="9 10">
    <name type="scientific">Acidithrix ferrooxidans</name>
    <dbReference type="NCBI Taxonomy" id="1280514"/>
    <lineage>
        <taxon>Bacteria</taxon>
        <taxon>Bacillati</taxon>
        <taxon>Actinomycetota</taxon>
        <taxon>Acidimicrobiia</taxon>
        <taxon>Acidimicrobiales</taxon>
        <taxon>Acidimicrobiaceae</taxon>
        <taxon>Acidithrix</taxon>
    </lineage>
</organism>
<evidence type="ECO:0000259" key="8">
    <source>
        <dbReference type="PROSITE" id="PS51935"/>
    </source>
</evidence>